<dbReference type="GO" id="GO:0042597">
    <property type="term" value="C:periplasmic space"/>
    <property type="evidence" value="ECO:0007669"/>
    <property type="project" value="UniProtKB-ARBA"/>
</dbReference>
<dbReference type="GO" id="GO:0043190">
    <property type="term" value="C:ATP-binding cassette (ABC) transporter complex"/>
    <property type="evidence" value="ECO:0007669"/>
    <property type="project" value="InterPro"/>
</dbReference>
<dbReference type="Proteomes" id="UP000823900">
    <property type="component" value="Unassembled WGS sequence"/>
</dbReference>
<gene>
    <name evidence="4" type="ORF">IAA07_10945</name>
</gene>
<sequence length="538" mass="60850">MKKVWTQLVIGVCLAGFLAGCGGTESQTEETRVSESEKSGPEDESTEYGDEIHVAMAAVPDSMDVHYQSDQLARIIGYGMIWESLMTMTEDYIPKPELAESCEVNEDCTEYVYNLRKGVLFHDGQEMKADDVVASMNRWISAYGSVREMVGESRFEKVDDYTVKISMEKPALFLNELIAAQSQCSAIMPETVIENVDESTGFINQYIGTGPYKFEEWADGQYIKLTRNEEYQPYGNPGEASGWWGYKNAYIKDVYFDFVPDNITRGTGVLTGEYDFGFQLPSDNYSMFDGNPDTIIYKENAGSAMTIFNKKEGLSVNPLIRKAVLYAVDPENVMQAAWTSTDFYRMESSYMSQEQANWYSKSGSEYYDAVDKEKAKQYLEEAGYNGEVYRILVNSDHNFFTSMAVVIKAELEEIGMNVELKSVEAATFLNQRNDSSIYDAFLATPIPVCVPSMQIYLNPSWPGWTTDEKIMELNGNINSSLSVEEAKGYWDELQEYCWAESLPVIKYGEFFNYSVSSSKVKDLVYFNGPYVGNAKIEK</sequence>
<dbReference type="PANTHER" id="PTHR30290">
    <property type="entry name" value="PERIPLASMIC BINDING COMPONENT OF ABC TRANSPORTER"/>
    <property type="match status" value="1"/>
</dbReference>
<protein>
    <recommendedName>
        <fullName evidence="3">Solute-binding protein family 5 domain-containing protein</fullName>
    </recommendedName>
</protein>
<keyword evidence="1" id="KW-0732">Signal</keyword>
<dbReference type="Gene3D" id="3.40.190.10">
    <property type="entry name" value="Periplasmic binding protein-like II"/>
    <property type="match status" value="1"/>
</dbReference>
<dbReference type="PANTHER" id="PTHR30290:SF38">
    <property type="entry name" value="D,D-DIPEPTIDE-BINDING PERIPLASMIC PROTEIN DDPA-RELATED"/>
    <property type="match status" value="1"/>
</dbReference>
<dbReference type="PROSITE" id="PS51257">
    <property type="entry name" value="PROKAR_LIPOPROTEIN"/>
    <property type="match status" value="1"/>
</dbReference>
<evidence type="ECO:0000259" key="3">
    <source>
        <dbReference type="Pfam" id="PF00496"/>
    </source>
</evidence>
<dbReference type="EMBL" id="DWZA01000096">
    <property type="protein sequence ID" value="HJA72069.1"/>
    <property type="molecule type" value="Genomic_DNA"/>
</dbReference>
<dbReference type="Pfam" id="PF00496">
    <property type="entry name" value="SBP_bac_5"/>
    <property type="match status" value="1"/>
</dbReference>
<dbReference type="SUPFAM" id="SSF53850">
    <property type="entry name" value="Periplasmic binding protein-like II"/>
    <property type="match status" value="1"/>
</dbReference>
<feature type="region of interest" description="Disordered" evidence="2">
    <location>
        <begin position="23"/>
        <end position="47"/>
    </location>
</feature>
<dbReference type="InterPro" id="IPR030678">
    <property type="entry name" value="Peptide/Ni-bd"/>
</dbReference>
<dbReference type="InterPro" id="IPR039424">
    <property type="entry name" value="SBP_5"/>
</dbReference>
<comment type="caution">
    <text evidence="4">The sequence shown here is derived from an EMBL/GenBank/DDBJ whole genome shotgun (WGS) entry which is preliminary data.</text>
</comment>
<dbReference type="AlphaFoldDB" id="A0A9D2KPD2"/>
<evidence type="ECO:0000256" key="1">
    <source>
        <dbReference type="ARBA" id="ARBA00022729"/>
    </source>
</evidence>
<dbReference type="Gene3D" id="3.10.105.10">
    <property type="entry name" value="Dipeptide-binding Protein, Domain 3"/>
    <property type="match status" value="1"/>
</dbReference>
<feature type="compositionally biased region" description="Basic and acidic residues" evidence="2">
    <location>
        <begin position="29"/>
        <end position="41"/>
    </location>
</feature>
<dbReference type="PIRSF" id="PIRSF002741">
    <property type="entry name" value="MppA"/>
    <property type="match status" value="1"/>
</dbReference>
<name>A0A9D2KPD2_9FIRM</name>
<reference evidence="4" key="2">
    <citation type="submission" date="2021-04" db="EMBL/GenBank/DDBJ databases">
        <authorList>
            <person name="Gilroy R."/>
        </authorList>
    </citation>
    <scope>NUCLEOTIDE SEQUENCE</scope>
    <source>
        <strain evidence="4">CHK178-16964</strain>
    </source>
</reference>
<feature type="domain" description="Solute-binding protein family 5" evidence="3">
    <location>
        <begin position="94"/>
        <end position="444"/>
    </location>
</feature>
<dbReference type="GO" id="GO:1904680">
    <property type="term" value="F:peptide transmembrane transporter activity"/>
    <property type="evidence" value="ECO:0007669"/>
    <property type="project" value="TreeGrafter"/>
</dbReference>
<organism evidence="4 5">
    <name type="scientific">Candidatus Lachnoclostridium stercoravium</name>
    <dbReference type="NCBI Taxonomy" id="2838633"/>
    <lineage>
        <taxon>Bacteria</taxon>
        <taxon>Bacillati</taxon>
        <taxon>Bacillota</taxon>
        <taxon>Clostridia</taxon>
        <taxon>Lachnospirales</taxon>
        <taxon>Lachnospiraceae</taxon>
    </lineage>
</organism>
<proteinExistence type="predicted"/>
<evidence type="ECO:0000313" key="5">
    <source>
        <dbReference type="Proteomes" id="UP000823900"/>
    </source>
</evidence>
<evidence type="ECO:0000256" key="2">
    <source>
        <dbReference type="SAM" id="MobiDB-lite"/>
    </source>
</evidence>
<reference evidence="4" key="1">
    <citation type="journal article" date="2021" name="PeerJ">
        <title>Extensive microbial diversity within the chicken gut microbiome revealed by metagenomics and culture.</title>
        <authorList>
            <person name="Gilroy R."/>
            <person name="Ravi A."/>
            <person name="Getino M."/>
            <person name="Pursley I."/>
            <person name="Horton D.L."/>
            <person name="Alikhan N.F."/>
            <person name="Baker D."/>
            <person name="Gharbi K."/>
            <person name="Hall N."/>
            <person name="Watson M."/>
            <person name="Adriaenssens E.M."/>
            <person name="Foster-Nyarko E."/>
            <person name="Jarju S."/>
            <person name="Secka A."/>
            <person name="Antonio M."/>
            <person name="Oren A."/>
            <person name="Chaudhuri R.R."/>
            <person name="La Ragione R."/>
            <person name="Hildebrand F."/>
            <person name="Pallen M.J."/>
        </authorList>
    </citation>
    <scope>NUCLEOTIDE SEQUENCE</scope>
    <source>
        <strain evidence="4">CHK178-16964</strain>
    </source>
</reference>
<dbReference type="InterPro" id="IPR000914">
    <property type="entry name" value="SBP_5_dom"/>
</dbReference>
<accession>A0A9D2KPD2</accession>
<dbReference type="GO" id="GO:0015833">
    <property type="term" value="P:peptide transport"/>
    <property type="evidence" value="ECO:0007669"/>
    <property type="project" value="TreeGrafter"/>
</dbReference>
<evidence type="ECO:0000313" key="4">
    <source>
        <dbReference type="EMBL" id="HJA72069.1"/>
    </source>
</evidence>